<evidence type="ECO:0000313" key="3">
    <source>
        <dbReference type="Proteomes" id="UP001580391"/>
    </source>
</evidence>
<feature type="region of interest" description="Disordered" evidence="1">
    <location>
        <begin position="182"/>
        <end position="208"/>
    </location>
</feature>
<protein>
    <submittedName>
        <fullName evidence="2">Uncharacterized protein</fullName>
    </submittedName>
</protein>
<dbReference type="RefSeq" id="WP_375517595.1">
    <property type="nucleotide sequence ID" value="NZ_JBHILI010000011.1"/>
</dbReference>
<evidence type="ECO:0000313" key="2">
    <source>
        <dbReference type="EMBL" id="MFB5738223.1"/>
    </source>
</evidence>
<feature type="compositionally biased region" description="Polar residues" evidence="1">
    <location>
        <begin position="184"/>
        <end position="208"/>
    </location>
</feature>
<sequence length="208" mass="22528">MAYSEGKALYQNTDQSGRPIGDLEWWERAGGLASGVGVGMATAKFASRSASEVGSKIGNASKNFFKKAPNTEPVGGARPATGEAGSGVSNSASYPENARYAQKTYRTKFDDEGKFKGETVDTVTQKLKLGKMSIEDVPIDYIFRDGNALILNTRSSQALEAAGIPRSKWQWRNRTGQADYETRLTGQLSRNKLTSEGVSTVRRSNGEE</sequence>
<dbReference type="Proteomes" id="UP001580391">
    <property type="component" value="Unassembled WGS sequence"/>
</dbReference>
<name>A0ABV5BSC3_9LEPT</name>
<accession>A0ABV5BSC3</accession>
<organism evidence="2 3">
    <name type="scientific">Leptospira wolffii</name>
    <dbReference type="NCBI Taxonomy" id="409998"/>
    <lineage>
        <taxon>Bacteria</taxon>
        <taxon>Pseudomonadati</taxon>
        <taxon>Spirochaetota</taxon>
        <taxon>Spirochaetia</taxon>
        <taxon>Leptospirales</taxon>
        <taxon>Leptospiraceae</taxon>
        <taxon>Leptospira</taxon>
    </lineage>
</organism>
<proteinExistence type="predicted"/>
<reference evidence="2 3" key="1">
    <citation type="submission" date="2024-09" db="EMBL/GenBank/DDBJ databases">
        <title>Taxonomic and Genotyping Characterization of Leptospira Strains isolated from Multiple Sources in Colombia highlights the importance of intermediate species.</title>
        <authorList>
            <person name="Torres Higuera L."/>
            <person name="Rojas Tapias D."/>
            <person name="Jimenez Velasquez S."/>
            <person name="Renjifo Ibanez C."/>
        </authorList>
    </citation>
    <scope>NUCLEOTIDE SEQUENCE [LARGE SCALE GENOMIC DNA]</scope>
    <source>
        <strain evidence="2 3">Lep080</strain>
    </source>
</reference>
<dbReference type="EMBL" id="JBHILJ010000012">
    <property type="protein sequence ID" value="MFB5738223.1"/>
    <property type="molecule type" value="Genomic_DNA"/>
</dbReference>
<feature type="region of interest" description="Disordered" evidence="1">
    <location>
        <begin position="1"/>
        <end position="20"/>
    </location>
</feature>
<feature type="region of interest" description="Disordered" evidence="1">
    <location>
        <begin position="64"/>
        <end position="93"/>
    </location>
</feature>
<comment type="caution">
    <text evidence="2">The sequence shown here is derived from an EMBL/GenBank/DDBJ whole genome shotgun (WGS) entry which is preliminary data.</text>
</comment>
<evidence type="ECO:0000256" key="1">
    <source>
        <dbReference type="SAM" id="MobiDB-lite"/>
    </source>
</evidence>
<gene>
    <name evidence="2" type="ORF">ACE5IX_17020</name>
</gene>
<keyword evidence="3" id="KW-1185">Reference proteome</keyword>